<dbReference type="InterPro" id="IPR005224">
    <property type="entry name" value="SfsA"/>
</dbReference>
<dbReference type="Gene3D" id="3.40.1350.60">
    <property type="match status" value="1"/>
</dbReference>
<dbReference type="Gene3D" id="2.40.50.580">
    <property type="match status" value="1"/>
</dbReference>
<accession>A0AAE3IKM2</accession>
<comment type="caution">
    <text evidence="4">The sequence shown here is derived from an EMBL/GenBank/DDBJ whole genome shotgun (WGS) entry which is preliminary data.</text>
</comment>
<dbReference type="InterPro" id="IPR041465">
    <property type="entry name" value="SfsA_N"/>
</dbReference>
<dbReference type="HAMAP" id="MF_00095">
    <property type="entry name" value="SfsA"/>
    <property type="match status" value="1"/>
</dbReference>
<gene>
    <name evidence="1 4" type="primary">sfsA</name>
    <name evidence="4" type="ORF">OCV57_09660</name>
</gene>
<dbReference type="NCBIfam" id="TIGR00230">
    <property type="entry name" value="sfsA"/>
    <property type="match status" value="1"/>
</dbReference>
<dbReference type="RefSeq" id="WP_256320321.1">
    <property type="nucleotide sequence ID" value="NZ_JAOQJZ010000009.1"/>
</dbReference>
<dbReference type="FunFam" id="2.40.50.580:FF:000002">
    <property type="entry name" value="Sugar fermentation stimulation protein homolog"/>
    <property type="match status" value="1"/>
</dbReference>
<evidence type="ECO:0000259" key="3">
    <source>
        <dbReference type="Pfam" id="PF17746"/>
    </source>
</evidence>
<proteinExistence type="inferred from homology"/>
<evidence type="ECO:0000313" key="5">
    <source>
        <dbReference type="Proteomes" id="UP001208131"/>
    </source>
</evidence>
<organism evidence="4 5">
    <name type="scientific">Hominimerdicola aceti</name>
    <dbReference type="NCBI Taxonomy" id="2981726"/>
    <lineage>
        <taxon>Bacteria</taxon>
        <taxon>Bacillati</taxon>
        <taxon>Bacillota</taxon>
        <taxon>Clostridia</taxon>
        <taxon>Eubacteriales</taxon>
        <taxon>Oscillospiraceae</taxon>
        <taxon>Hominimerdicola</taxon>
    </lineage>
</organism>
<feature type="domain" description="SfsA N-terminal OB" evidence="3">
    <location>
        <begin position="12"/>
        <end position="76"/>
    </location>
</feature>
<dbReference type="InterPro" id="IPR040452">
    <property type="entry name" value="SfsA_C"/>
</dbReference>
<keyword evidence="5" id="KW-1185">Reference proteome</keyword>
<dbReference type="AlphaFoldDB" id="A0AAE3IKM2"/>
<dbReference type="Pfam" id="PF03749">
    <property type="entry name" value="SfsA"/>
    <property type="match status" value="1"/>
</dbReference>
<protein>
    <recommendedName>
        <fullName evidence="1">Sugar fermentation stimulation protein homolog</fullName>
    </recommendedName>
</protein>
<dbReference type="PANTHER" id="PTHR30545:SF2">
    <property type="entry name" value="SUGAR FERMENTATION STIMULATION PROTEIN A"/>
    <property type="match status" value="1"/>
</dbReference>
<dbReference type="PANTHER" id="PTHR30545">
    <property type="entry name" value="SUGAR FERMENTATION STIMULATION PROTEIN A"/>
    <property type="match status" value="1"/>
</dbReference>
<feature type="domain" description="Sugar fermentation stimulation protein C-terminal" evidence="2">
    <location>
        <begin position="80"/>
        <end position="214"/>
    </location>
</feature>
<comment type="similarity">
    <text evidence="1">Belongs to the SfsA family.</text>
</comment>
<name>A0AAE3IKM2_9FIRM</name>
<evidence type="ECO:0000313" key="4">
    <source>
        <dbReference type="EMBL" id="MCU6706187.1"/>
    </source>
</evidence>
<reference evidence="4 5" key="1">
    <citation type="journal article" date="2021" name="ISME Commun">
        <title>Automated analysis of genomic sequences facilitates high-throughput and comprehensive description of bacteria.</title>
        <authorList>
            <person name="Hitch T.C.A."/>
        </authorList>
    </citation>
    <scope>NUCLEOTIDE SEQUENCE [LARGE SCALE GENOMIC DNA]</scope>
    <source>
        <strain evidence="4 5">Sanger_31</strain>
    </source>
</reference>
<dbReference type="Pfam" id="PF17746">
    <property type="entry name" value="SfsA_N"/>
    <property type="match status" value="1"/>
</dbReference>
<dbReference type="GO" id="GO:0003677">
    <property type="term" value="F:DNA binding"/>
    <property type="evidence" value="ECO:0007669"/>
    <property type="project" value="InterPro"/>
</dbReference>
<sequence>MRYDNIHKGKFLSRPNRFIANVEIDGKAEVCHVKNTGRCKELLIKGCTVWLEHSDSESRKTAFDLVAVEKGDRLINMDSQAPNKAIGEWLREKMPFGEGFSVYPEKKYGNSRFDFYLESQDRKIFMEVKGCTLEKDGVVLFPDAPTLRGVKHIEELSHCLDEGYESYIMILVQMSDVKYFTPNYDTHPEFGEALEKASRKGVKILCYDCNVTHDSMTVGKPVKVKLGR</sequence>
<evidence type="ECO:0000256" key="1">
    <source>
        <dbReference type="HAMAP-Rule" id="MF_00095"/>
    </source>
</evidence>
<dbReference type="Proteomes" id="UP001208131">
    <property type="component" value="Unassembled WGS sequence"/>
</dbReference>
<dbReference type="EMBL" id="JAOQJZ010000009">
    <property type="protein sequence ID" value="MCU6706187.1"/>
    <property type="molecule type" value="Genomic_DNA"/>
</dbReference>
<evidence type="ECO:0000259" key="2">
    <source>
        <dbReference type="Pfam" id="PF03749"/>
    </source>
</evidence>
<dbReference type="CDD" id="cd22359">
    <property type="entry name" value="SfsA-like_bacterial"/>
    <property type="match status" value="1"/>
</dbReference>